<dbReference type="CTD" id="20329266"/>
<dbReference type="GeneID" id="20329266"/>
<gene>
    <name evidence="7" type="ORF">T265_15101</name>
</gene>
<dbReference type="KEGG" id="ovi:T265_15101"/>
<reference evidence="7 8" key="1">
    <citation type="submission" date="2013-11" db="EMBL/GenBank/DDBJ databases">
        <title>Opisthorchis viverrini - life in the bile duct.</title>
        <authorList>
            <person name="Young N.D."/>
            <person name="Nagarajan N."/>
            <person name="Lin S.J."/>
            <person name="Korhonen P.K."/>
            <person name="Jex A.R."/>
            <person name="Hall R.S."/>
            <person name="Safavi-Hemami H."/>
            <person name="Kaewkong W."/>
            <person name="Bertrand D."/>
            <person name="Gao S."/>
            <person name="Seet Q."/>
            <person name="Wongkham S."/>
            <person name="Teh B.T."/>
            <person name="Wongkham C."/>
            <person name="Intapan P.M."/>
            <person name="Maleewong W."/>
            <person name="Yang X."/>
            <person name="Hu M."/>
            <person name="Wang Z."/>
            <person name="Hofmann A."/>
            <person name="Sternberg P.W."/>
            <person name="Tan P."/>
            <person name="Wang J."/>
            <person name="Gasser R.B."/>
        </authorList>
    </citation>
    <scope>NUCLEOTIDE SEQUENCE [LARGE SCALE GENOMIC DNA]</scope>
</reference>
<evidence type="ECO:0008006" key="9">
    <source>
        <dbReference type="Google" id="ProtNLM"/>
    </source>
</evidence>
<dbReference type="GO" id="GO:0097546">
    <property type="term" value="C:ciliary base"/>
    <property type="evidence" value="ECO:0007669"/>
    <property type="project" value="TreeGrafter"/>
</dbReference>
<evidence type="ECO:0000256" key="4">
    <source>
        <dbReference type="ARBA" id="ARBA00023212"/>
    </source>
</evidence>
<dbReference type="STRING" id="6198.A0A074Z321"/>
<dbReference type="GO" id="GO:0005856">
    <property type="term" value="C:cytoskeleton"/>
    <property type="evidence" value="ECO:0007669"/>
    <property type="project" value="UniProtKB-SubCell"/>
</dbReference>
<evidence type="ECO:0000256" key="6">
    <source>
        <dbReference type="ARBA" id="ARBA00034777"/>
    </source>
</evidence>
<dbReference type="InterPro" id="IPR029214">
    <property type="entry name" value="CFAP144"/>
</dbReference>
<evidence type="ECO:0000256" key="3">
    <source>
        <dbReference type="ARBA" id="ARBA00022490"/>
    </source>
</evidence>
<protein>
    <recommendedName>
        <fullName evidence="9">Family with sequence similarity 183 member A</fullName>
    </recommendedName>
</protein>
<name>A0A074Z321_OPIVI</name>
<keyword evidence="5" id="KW-0966">Cell projection</keyword>
<organism evidence="7 8">
    <name type="scientific">Opisthorchis viverrini</name>
    <name type="common">Southeast Asian liver fluke</name>
    <dbReference type="NCBI Taxonomy" id="6198"/>
    <lineage>
        <taxon>Eukaryota</taxon>
        <taxon>Metazoa</taxon>
        <taxon>Spiralia</taxon>
        <taxon>Lophotrochozoa</taxon>
        <taxon>Platyhelminthes</taxon>
        <taxon>Trematoda</taxon>
        <taxon>Digenea</taxon>
        <taxon>Opisthorchiida</taxon>
        <taxon>Opisthorchiata</taxon>
        <taxon>Opisthorchiidae</taxon>
        <taxon>Opisthorchis</taxon>
    </lineage>
</organism>
<sequence>YLGAEILRIAHLQINLIFTGDSTESLVYDAFQLNVLHTSRLMIHLATIFKISQYISIPHLFDCDARLLINKRKMTTNASREINFVHQAEIMTETIKKELRHQKLYTQYGINPFKKLCPLASKPNAEQREEEEDKHFLEVLNRAALEPTKKYLEPETENQEYGWISLPLMDMDRSDARFYHPNVACEMTKFMEQTWKQKEQRRLNA</sequence>
<dbReference type="OrthoDB" id="446290at2759"/>
<feature type="non-terminal residue" evidence="7">
    <location>
        <position position="1"/>
    </location>
</feature>
<dbReference type="PANTHER" id="PTHR33865:SF3">
    <property type="entry name" value="PROTEIN FAM183B"/>
    <property type="match status" value="1"/>
</dbReference>
<feature type="non-terminal residue" evidence="7">
    <location>
        <position position="205"/>
    </location>
</feature>
<dbReference type="Proteomes" id="UP000054324">
    <property type="component" value="Unassembled WGS sequence"/>
</dbReference>
<accession>A0A074Z321</accession>
<dbReference type="EMBL" id="KL596970">
    <property type="protein sequence ID" value="KER21398.1"/>
    <property type="molecule type" value="Genomic_DNA"/>
</dbReference>
<dbReference type="AlphaFoldDB" id="A0A074Z321"/>
<evidence type="ECO:0000256" key="1">
    <source>
        <dbReference type="ARBA" id="ARBA00004138"/>
    </source>
</evidence>
<comment type="subcellular location">
    <subcellularLocation>
        <location evidence="1">Cell projection</location>
        <location evidence="1">Cilium</location>
    </subcellularLocation>
    <subcellularLocation>
        <location evidence="2">Cytoplasm</location>
        <location evidence="2">Cytoskeleton</location>
    </subcellularLocation>
</comment>
<proteinExistence type="inferred from homology"/>
<keyword evidence="8" id="KW-1185">Reference proteome</keyword>
<keyword evidence="4" id="KW-0206">Cytoskeleton</keyword>
<evidence type="ECO:0000313" key="8">
    <source>
        <dbReference type="Proteomes" id="UP000054324"/>
    </source>
</evidence>
<evidence type="ECO:0000256" key="5">
    <source>
        <dbReference type="ARBA" id="ARBA00023273"/>
    </source>
</evidence>
<comment type="similarity">
    <text evidence="6">Belongs to the CFAP144 family.</text>
</comment>
<keyword evidence="3" id="KW-0963">Cytoplasm</keyword>
<dbReference type="Pfam" id="PF14886">
    <property type="entry name" value="FAM183"/>
    <property type="match status" value="1"/>
</dbReference>
<dbReference type="PANTHER" id="PTHR33865">
    <property type="entry name" value="PROTEIN FAM183B"/>
    <property type="match status" value="1"/>
</dbReference>
<evidence type="ECO:0000256" key="2">
    <source>
        <dbReference type="ARBA" id="ARBA00004245"/>
    </source>
</evidence>
<dbReference type="RefSeq" id="XP_009174863.1">
    <property type="nucleotide sequence ID" value="XM_009176599.1"/>
</dbReference>
<evidence type="ECO:0000313" key="7">
    <source>
        <dbReference type="EMBL" id="KER21398.1"/>
    </source>
</evidence>